<feature type="domain" description="F-box" evidence="1">
    <location>
        <begin position="7"/>
        <end position="48"/>
    </location>
</feature>
<evidence type="ECO:0000313" key="2">
    <source>
        <dbReference type="EMBL" id="PRQ75093.1"/>
    </source>
</evidence>
<evidence type="ECO:0000313" key="3">
    <source>
        <dbReference type="Proteomes" id="UP000239560"/>
    </source>
</evidence>
<evidence type="ECO:0000259" key="1">
    <source>
        <dbReference type="Pfam" id="PF12937"/>
    </source>
</evidence>
<name>A0A2T0AAP9_RHOTO</name>
<sequence>MPASYPRLPVELLRRIFDEVTRGEDAAEPEDLGRVVARVCRDWKDVGQELAFRRPVLWGYYRSKAVPALVRHLQAFPHLAAYVRELILGKQAEAKDCSIESLHELPQICPGVTHVNWGFDKPDLLQAMFPHFPSTNLTSLSISWLPQH</sequence>
<dbReference type="OrthoDB" id="10497886at2759"/>
<organism evidence="2 3">
    <name type="scientific">Rhodotorula toruloides</name>
    <name type="common">Yeast</name>
    <name type="synonym">Rhodosporidium toruloides</name>
    <dbReference type="NCBI Taxonomy" id="5286"/>
    <lineage>
        <taxon>Eukaryota</taxon>
        <taxon>Fungi</taxon>
        <taxon>Dikarya</taxon>
        <taxon>Basidiomycota</taxon>
        <taxon>Pucciniomycotina</taxon>
        <taxon>Microbotryomycetes</taxon>
        <taxon>Sporidiobolales</taxon>
        <taxon>Sporidiobolaceae</taxon>
        <taxon>Rhodotorula</taxon>
    </lineage>
</organism>
<dbReference type="Proteomes" id="UP000239560">
    <property type="component" value="Unassembled WGS sequence"/>
</dbReference>
<proteinExistence type="predicted"/>
<gene>
    <name evidence="2" type="ORF">AAT19DRAFT_14115</name>
</gene>
<dbReference type="InterPro" id="IPR001810">
    <property type="entry name" value="F-box_dom"/>
</dbReference>
<protein>
    <recommendedName>
        <fullName evidence="1">F-box domain-containing protein</fullName>
    </recommendedName>
</protein>
<dbReference type="AlphaFoldDB" id="A0A2T0AAP9"/>
<accession>A0A2T0AAP9</accession>
<dbReference type="EMBL" id="LCTV02000005">
    <property type="protein sequence ID" value="PRQ75093.1"/>
    <property type="molecule type" value="Genomic_DNA"/>
</dbReference>
<dbReference type="Pfam" id="PF12937">
    <property type="entry name" value="F-box-like"/>
    <property type="match status" value="1"/>
</dbReference>
<comment type="caution">
    <text evidence="2">The sequence shown here is derived from an EMBL/GenBank/DDBJ whole genome shotgun (WGS) entry which is preliminary data.</text>
</comment>
<reference evidence="2 3" key="1">
    <citation type="journal article" date="2018" name="Elife">
        <title>Functional genomics of lipid metabolism in the oleaginous yeast Rhodosporidium toruloides.</title>
        <authorList>
            <person name="Coradetti S.T."/>
            <person name="Pinel D."/>
            <person name="Geiselman G."/>
            <person name="Ito M."/>
            <person name="Mondo S."/>
            <person name="Reilly M.C."/>
            <person name="Cheng Y.F."/>
            <person name="Bauer S."/>
            <person name="Grigoriev I."/>
            <person name="Gladden J.M."/>
            <person name="Simmons B.A."/>
            <person name="Brem R."/>
            <person name="Arkin A.P."/>
            <person name="Skerker J.M."/>
        </authorList>
    </citation>
    <scope>NUCLEOTIDE SEQUENCE [LARGE SCALE GENOMIC DNA]</scope>
    <source>
        <strain evidence="2 3">NBRC 0880</strain>
    </source>
</reference>